<dbReference type="JaponicusDB" id="SJAG_05022">
    <property type="gene designation" value="ubc6"/>
</dbReference>
<evidence type="ECO:0000256" key="13">
    <source>
        <dbReference type="SAM" id="MobiDB-lite"/>
    </source>
</evidence>
<evidence type="ECO:0000256" key="10">
    <source>
        <dbReference type="ARBA" id="ARBA00023136"/>
    </source>
</evidence>
<dbReference type="STRING" id="402676.B6K8E4"/>
<sequence>MASKAAYRRLMKEYMMIQKNPVEFVEARPAPDNILEWHYIITGPPDTPYEGGQYHGTLTFPSEYPYKPPAIRMVTPSGRFRTNTKLCLSFSDFHPNLWNPSWMVSTILVGLISFMTSEEMLTGGLTATRATRQDFARDSKRFNAQQNPKFARIFPELVEKNNEDIAANNLPPGSSLEDNLNADGPITPAIGNADHEETTTSEGARSSVGANQNQENVIKRHWKKIITVLAVLVLAHYIGPA</sequence>
<dbReference type="InterPro" id="IPR016135">
    <property type="entry name" value="UBQ-conjugating_enzyme/RWD"/>
</dbReference>
<dbReference type="RefSeq" id="XP_002176091.2">
    <property type="nucleotide sequence ID" value="XM_002176055.2"/>
</dbReference>
<dbReference type="InterPro" id="IPR000608">
    <property type="entry name" value="UBC"/>
</dbReference>
<dbReference type="PANTHER" id="PTHR24067">
    <property type="entry name" value="UBIQUITIN-CONJUGATING ENZYME E2"/>
    <property type="match status" value="1"/>
</dbReference>
<keyword evidence="4" id="KW-0812">Transmembrane</keyword>
<evidence type="ECO:0000313" key="16">
    <source>
        <dbReference type="JaponicusDB" id="SJAG_05022"/>
    </source>
</evidence>
<dbReference type="HOGENOM" id="CLU_041481_1_0_1"/>
<dbReference type="GeneID" id="7047503"/>
<evidence type="ECO:0000259" key="14">
    <source>
        <dbReference type="PROSITE" id="PS50127"/>
    </source>
</evidence>
<dbReference type="Pfam" id="PF00179">
    <property type="entry name" value="UQ_con"/>
    <property type="match status" value="1"/>
</dbReference>
<dbReference type="eggNOG" id="KOG0894">
    <property type="taxonomic scope" value="Eukaryota"/>
</dbReference>
<evidence type="ECO:0000313" key="15">
    <source>
        <dbReference type="EMBL" id="EEB09798.2"/>
    </source>
</evidence>
<dbReference type="InterPro" id="IPR050113">
    <property type="entry name" value="Ub_conjugating_enzyme"/>
</dbReference>
<evidence type="ECO:0000256" key="9">
    <source>
        <dbReference type="ARBA" id="ARBA00022989"/>
    </source>
</evidence>
<keyword evidence="3" id="KW-0808">Transferase</keyword>
<dbReference type="EMBL" id="KE651167">
    <property type="protein sequence ID" value="EEB09798.2"/>
    <property type="molecule type" value="Genomic_DNA"/>
</dbReference>
<keyword evidence="17" id="KW-1185">Reference proteome</keyword>
<evidence type="ECO:0000256" key="12">
    <source>
        <dbReference type="ARBA" id="ARBA00042181"/>
    </source>
</evidence>
<comment type="subcellular location">
    <subcellularLocation>
        <location evidence="1">Endoplasmic reticulum membrane</location>
    </subcellularLocation>
</comment>
<keyword evidence="5" id="KW-0547">Nucleotide-binding</keyword>
<protein>
    <recommendedName>
        <fullName evidence="11">Ubiquitin-conjugating enzyme E2 6</fullName>
        <ecNumber evidence="2">2.3.2.23</ecNumber>
    </recommendedName>
    <alternativeName>
        <fullName evidence="12">E2 ubiquitin-conjugating enzyme 6</fullName>
    </alternativeName>
</protein>
<feature type="domain" description="UBC core" evidence="14">
    <location>
        <begin position="5"/>
        <end position="163"/>
    </location>
</feature>
<dbReference type="FunFam" id="3.10.110.10:FF:000023">
    <property type="entry name" value="Ubiquitin-conjugating enzyme E2 J2"/>
    <property type="match status" value="1"/>
</dbReference>
<evidence type="ECO:0000256" key="11">
    <source>
        <dbReference type="ARBA" id="ARBA00039885"/>
    </source>
</evidence>
<evidence type="ECO:0000256" key="4">
    <source>
        <dbReference type="ARBA" id="ARBA00022692"/>
    </source>
</evidence>
<dbReference type="SUPFAM" id="SSF54495">
    <property type="entry name" value="UBC-like"/>
    <property type="match status" value="1"/>
</dbReference>
<accession>B6K8E4</accession>
<dbReference type="GO" id="GO:0061631">
    <property type="term" value="F:ubiquitin conjugating enzyme activity"/>
    <property type="evidence" value="ECO:0007669"/>
    <property type="project" value="UniProtKB-EC"/>
</dbReference>
<evidence type="ECO:0000256" key="6">
    <source>
        <dbReference type="ARBA" id="ARBA00022786"/>
    </source>
</evidence>
<evidence type="ECO:0000256" key="7">
    <source>
        <dbReference type="ARBA" id="ARBA00022824"/>
    </source>
</evidence>
<dbReference type="Gene3D" id="3.10.110.10">
    <property type="entry name" value="Ubiquitin Conjugating Enzyme"/>
    <property type="match status" value="1"/>
</dbReference>
<proteinExistence type="predicted"/>
<keyword evidence="10" id="KW-0472">Membrane</keyword>
<dbReference type="SMART" id="SM00212">
    <property type="entry name" value="UBCc"/>
    <property type="match status" value="1"/>
</dbReference>
<evidence type="ECO:0000256" key="2">
    <source>
        <dbReference type="ARBA" id="ARBA00012486"/>
    </source>
</evidence>
<dbReference type="CDD" id="cd23799">
    <property type="entry name" value="UBCc_UBE2J"/>
    <property type="match status" value="1"/>
</dbReference>
<evidence type="ECO:0000256" key="5">
    <source>
        <dbReference type="ARBA" id="ARBA00022741"/>
    </source>
</evidence>
<evidence type="ECO:0000256" key="3">
    <source>
        <dbReference type="ARBA" id="ARBA00022679"/>
    </source>
</evidence>
<dbReference type="GO" id="GO:0005789">
    <property type="term" value="C:endoplasmic reticulum membrane"/>
    <property type="evidence" value="ECO:0007669"/>
    <property type="project" value="UniProtKB-SubCell"/>
</dbReference>
<dbReference type="OMA" id="GWSVATI"/>
<dbReference type="EC" id="2.3.2.23" evidence="2"/>
<keyword evidence="9" id="KW-1133">Transmembrane helix</keyword>
<dbReference type="OrthoDB" id="5370059at2759"/>
<organism evidence="15 17">
    <name type="scientific">Schizosaccharomyces japonicus (strain yFS275 / FY16936)</name>
    <name type="common">Fission yeast</name>
    <dbReference type="NCBI Taxonomy" id="402676"/>
    <lineage>
        <taxon>Eukaryota</taxon>
        <taxon>Fungi</taxon>
        <taxon>Dikarya</taxon>
        <taxon>Ascomycota</taxon>
        <taxon>Taphrinomycotina</taxon>
        <taxon>Schizosaccharomycetes</taxon>
        <taxon>Schizosaccharomycetales</taxon>
        <taxon>Schizosaccharomycetaceae</taxon>
        <taxon>Schizosaccharomyces</taxon>
    </lineage>
</organism>
<dbReference type="Proteomes" id="UP000001744">
    <property type="component" value="Unassembled WGS sequence"/>
</dbReference>
<evidence type="ECO:0000313" key="17">
    <source>
        <dbReference type="Proteomes" id="UP000001744"/>
    </source>
</evidence>
<dbReference type="GO" id="GO:0005524">
    <property type="term" value="F:ATP binding"/>
    <property type="evidence" value="ECO:0007669"/>
    <property type="project" value="UniProtKB-KW"/>
</dbReference>
<feature type="region of interest" description="Disordered" evidence="13">
    <location>
        <begin position="165"/>
        <end position="212"/>
    </location>
</feature>
<reference evidence="15 17" key="1">
    <citation type="journal article" date="2011" name="Science">
        <title>Comparative functional genomics of the fission yeasts.</title>
        <authorList>
            <person name="Rhind N."/>
            <person name="Chen Z."/>
            <person name="Yassour M."/>
            <person name="Thompson D.A."/>
            <person name="Haas B.J."/>
            <person name="Habib N."/>
            <person name="Wapinski I."/>
            <person name="Roy S."/>
            <person name="Lin M.F."/>
            <person name="Heiman D.I."/>
            <person name="Young S.K."/>
            <person name="Furuya K."/>
            <person name="Guo Y."/>
            <person name="Pidoux A."/>
            <person name="Chen H.M."/>
            <person name="Robbertse B."/>
            <person name="Goldberg J.M."/>
            <person name="Aoki K."/>
            <person name="Bayne E.H."/>
            <person name="Berlin A.M."/>
            <person name="Desjardins C.A."/>
            <person name="Dobbs E."/>
            <person name="Dukaj L."/>
            <person name="Fan L."/>
            <person name="FitzGerald M.G."/>
            <person name="French C."/>
            <person name="Gujja S."/>
            <person name="Hansen K."/>
            <person name="Keifenheim D."/>
            <person name="Levin J.Z."/>
            <person name="Mosher R.A."/>
            <person name="Mueller C.A."/>
            <person name="Pfiffner J."/>
            <person name="Priest M."/>
            <person name="Russ C."/>
            <person name="Smialowska A."/>
            <person name="Swoboda P."/>
            <person name="Sykes S.M."/>
            <person name="Vaughn M."/>
            <person name="Vengrova S."/>
            <person name="Yoder R."/>
            <person name="Zeng Q."/>
            <person name="Allshire R."/>
            <person name="Baulcombe D."/>
            <person name="Birren B.W."/>
            <person name="Brown W."/>
            <person name="Ekwall K."/>
            <person name="Kellis M."/>
            <person name="Leatherwood J."/>
            <person name="Levin H."/>
            <person name="Margalit H."/>
            <person name="Martienssen R."/>
            <person name="Nieduszynski C.A."/>
            <person name="Spatafora J.W."/>
            <person name="Friedman N."/>
            <person name="Dalgaard J.Z."/>
            <person name="Baumann P."/>
            <person name="Niki H."/>
            <person name="Regev A."/>
            <person name="Nusbaum C."/>
        </authorList>
    </citation>
    <scope>NUCLEOTIDE SEQUENCE [LARGE SCALE GENOMIC DNA]</scope>
    <source>
        <strain evidence="17">yFS275 / FY16936</strain>
    </source>
</reference>
<feature type="compositionally biased region" description="Polar residues" evidence="13">
    <location>
        <begin position="200"/>
        <end position="212"/>
    </location>
</feature>
<dbReference type="GO" id="GO:0180027">
    <property type="term" value="P:inner nuclear membrane-associated protein degradation pathway"/>
    <property type="evidence" value="ECO:0007669"/>
    <property type="project" value="EnsemblFungi"/>
</dbReference>
<name>B6K8E4_SCHJY</name>
<dbReference type="PROSITE" id="PS50127">
    <property type="entry name" value="UBC_2"/>
    <property type="match status" value="1"/>
</dbReference>
<keyword evidence="6" id="KW-0833">Ubl conjugation pathway</keyword>
<gene>
    <name evidence="16" type="primary">ubc6</name>
    <name evidence="15" type="ORF">SJAG_05022</name>
</gene>
<keyword evidence="8" id="KW-0067">ATP-binding</keyword>
<dbReference type="VEuPathDB" id="FungiDB:SJAG_05022"/>
<keyword evidence="7" id="KW-0256">Endoplasmic reticulum</keyword>
<evidence type="ECO:0000256" key="1">
    <source>
        <dbReference type="ARBA" id="ARBA00004586"/>
    </source>
</evidence>
<dbReference type="AlphaFoldDB" id="B6K8E4"/>
<evidence type="ECO:0000256" key="8">
    <source>
        <dbReference type="ARBA" id="ARBA00022840"/>
    </source>
</evidence>